<feature type="transmembrane region" description="Helical" evidence="10">
    <location>
        <begin position="143"/>
        <end position="161"/>
    </location>
</feature>
<keyword evidence="13" id="KW-1185">Reference proteome</keyword>
<dbReference type="eggNOG" id="KOG1623">
    <property type="taxonomic scope" value="Eukaryota"/>
</dbReference>
<dbReference type="GO" id="GO:0051119">
    <property type="term" value="F:sugar transmembrane transporter activity"/>
    <property type="evidence" value="ECO:0000318"/>
    <property type="project" value="GO_Central"/>
</dbReference>
<feature type="transmembrane region" description="Helical" evidence="10">
    <location>
        <begin position="173"/>
        <end position="194"/>
    </location>
</feature>
<evidence type="ECO:0000256" key="5">
    <source>
        <dbReference type="ARBA" id="ARBA00022597"/>
    </source>
</evidence>
<evidence type="ECO:0000256" key="9">
    <source>
        <dbReference type="ARBA" id="ARBA00023136"/>
    </source>
</evidence>
<organism evidence="12 13">
    <name type="scientific">Citrus sinensis</name>
    <name type="common">Sweet orange</name>
    <name type="synonym">Citrus aurantium var. sinensis</name>
    <dbReference type="NCBI Taxonomy" id="2711"/>
    <lineage>
        <taxon>Eukaryota</taxon>
        <taxon>Viridiplantae</taxon>
        <taxon>Streptophyta</taxon>
        <taxon>Embryophyta</taxon>
        <taxon>Tracheophyta</taxon>
        <taxon>Spermatophyta</taxon>
        <taxon>Magnoliopsida</taxon>
        <taxon>eudicotyledons</taxon>
        <taxon>Gunneridae</taxon>
        <taxon>Pentapetalae</taxon>
        <taxon>rosids</taxon>
        <taxon>malvids</taxon>
        <taxon>Sapindales</taxon>
        <taxon>Rutaceae</taxon>
        <taxon>Aurantioideae</taxon>
        <taxon>Citrus</taxon>
    </lineage>
</organism>
<dbReference type="GO" id="GO:0008643">
    <property type="term" value="P:carbohydrate transport"/>
    <property type="evidence" value="ECO:0000318"/>
    <property type="project" value="GO_Central"/>
</dbReference>
<dbReference type="SMR" id="A0A067FAQ6"/>
<evidence type="ECO:0000313" key="13">
    <source>
        <dbReference type="Proteomes" id="UP000027120"/>
    </source>
</evidence>
<dbReference type="EMBL" id="KK784907">
    <property type="protein sequence ID" value="KDO64484.1"/>
    <property type="molecule type" value="Genomic_DNA"/>
</dbReference>
<proteinExistence type="inferred from homology"/>
<keyword evidence="9 10" id="KW-0472">Membrane</keyword>
<dbReference type="Pfam" id="PF03083">
    <property type="entry name" value="MtN3_slv"/>
    <property type="match status" value="2"/>
</dbReference>
<keyword evidence="8 10" id="KW-1133">Transmembrane helix</keyword>
<feature type="compositionally biased region" description="Basic and acidic residues" evidence="11">
    <location>
        <begin position="293"/>
        <end position="314"/>
    </location>
</feature>
<feature type="transmembrane region" description="Helical" evidence="10">
    <location>
        <begin position="231"/>
        <end position="252"/>
    </location>
</feature>
<keyword evidence="6 10" id="KW-0812">Transmembrane</keyword>
<feature type="compositionally biased region" description="Polar residues" evidence="11">
    <location>
        <begin position="282"/>
        <end position="292"/>
    </location>
</feature>
<keyword evidence="7" id="KW-0677">Repeat</keyword>
<feature type="transmembrane region" description="Helical" evidence="10">
    <location>
        <begin position="37"/>
        <end position="64"/>
    </location>
</feature>
<dbReference type="FunFam" id="1.20.1280.290:FF:000001">
    <property type="entry name" value="Bidirectional sugar transporter SWEET"/>
    <property type="match status" value="1"/>
</dbReference>
<dbReference type="InterPro" id="IPR004316">
    <property type="entry name" value="SWEET_rpt"/>
</dbReference>
<evidence type="ECO:0000256" key="4">
    <source>
        <dbReference type="ARBA" id="ARBA00022475"/>
    </source>
</evidence>
<dbReference type="PANTHER" id="PTHR10791:SF22">
    <property type="entry name" value="BIDIRECTIONAL SUGAR TRANSPORTER SWEET11"/>
    <property type="match status" value="1"/>
</dbReference>
<evidence type="ECO:0000256" key="6">
    <source>
        <dbReference type="ARBA" id="ARBA00022692"/>
    </source>
</evidence>
<protein>
    <recommendedName>
        <fullName evidence="10">Bidirectional sugar transporter SWEET</fullName>
    </recommendedName>
</protein>
<feature type="transmembrane region" description="Helical" evidence="10">
    <location>
        <begin position="206"/>
        <end position="225"/>
    </location>
</feature>
<comment type="subcellular location">
    <subcellularLocation>
        <location evidence="1 10">Cell membrane</location>
        <topology evidence="1 10">Multi-pass membrane protein</topology>
    </subcellularLocation>
</comment>
<reference evidence="12 13" key="1">
    <citation type="submission" date="2014-04" db="EMBL/GenBank/DDBJ databases">
        <authorList>
            <consortium name="International Citrus Genome Consortium"/>
            <person name="Gmitter F."/>
            <person name="Chen C."/>
            <person name="Farmerie W."/>
            <person name="Harkins T."/>
            <person name="Desany B."/>
            <person name="Mohiuddin M."/>
            <person name="Kodira C."/>
            <person name="Borodovsky M."/>
            <person name="Lomsadze A."/>
            <person name="Burns P."/>
            <person name="Jenkins J."/>
            <person name="Prochnik S."/>
            <person name="Shu S."/>
            <person name="Chapman J."/>
            <person name="Pitluck S."/>
            <person name="Schmutz J."/>
            <person name="Rokhsar D."/>
        </authorList>
    </citation>
    <scope>NUCLEOTIDE SEQUENCE</scope>
</reference>
<dbReference type="InterPro" id="IPR047664">
    <property type="entry name" value="SWEET"/>
</dbReference>
<dbReference type="GO" id="GO:0008515">
    <property type="term" value="F:sucrose transmembrane transporter activity"/>
    <property type="evidence" value="ECO:0007669"/>
    <property type="project" value="UniProtKB-ARBA"/>
</dbReference>
<feature type="transmembrane region" description="Helical" evidence="10">
    <location>
        <begin position="85"/>
        <end position="102"/>
    </location>
</feature>
<gene>
    <name evidence="12" type="ORF">CISIN_1g020739mg</name>
</gene>
<evidence type="ECO:0000256" key="10">
    <source>
        <dbReference type="RuleBase" id="RU910715"/>
    </source>
</evidence>
<feature type="region of interest" description="Disordered" evidence="11">
    <location>
        <begin position="282"/>
        <end position="322"/>
    </location>
</feature>
<dbReference type="PaxDb" id="2711-XP_006493252.1"/>
<dbReference type="FunFam" id="1.20.1280.290:FF:000003">
    <property type="entry name" value="Bidirectional sugar transporter SWEET"/>
    <property type="match status" value="1"/>
</dbReference>
<dbReference type="Gene3D" id="1.20.1280.290">
    <property type="match status" value="2"/>
</dbReference>
<dbReference type="AlphaFoldDB" id="A0A067FAQ6"/>
<evidence type="ECO:0000256" key="8">
    <source>
        <dbReference type="ARBA" id="ARBA00022989"/>
    </source>
</evidence>
<evidence type="ECO:0000256" key="7">
    <source>
        <dbReference type="ARBA" id="ARBA00022737"/>
    </source>
</evidence>
<comment type="similarity">
    <text evidence="2 10">Belongs to the SWEET sugar transporter family.</text>
</comment>
<dbReference type="GO" id="GO:0016020">
    <property type="term" value="C:membrane"/>
    <property type="evidence" value="ECO:0000318"/>
    <property type="project" value="GO_Central"/>
</dbReference>
<accession>A0A067FAQ6</accession>
<evidence type="ECO:0000313" key="12">
    <source>
        <dbReference type="EMBL" id="KDO64484.1"/>
    </source>
</evidence>
<evidence type="ECO:0000256" key="11">
    <source>
        <dbReference type="SAM" id="MobiDB-lite"/>
    </source>
</evidence>
<dbReference type="STRING" id="2711.A0A067FAQ6"/>
<keyword evidence="5 10" id="KW-0762">Sugar transport</keyword>
<dbReference type="GO" id="GO:0005886">
    <property type="term" value="C:plasma membrane"/>
    <property type="evidence" value="ECO:0007669"/>
    <property type="project" value="UniProtKB-SubCell"/>
</dbReference>
<feature type="transmembrane region" description="Helical" evidence="10">
    <location>
        <begin position="108"/>
        <end position="131"/>
    </location>
</feature>
<sequence length="322" mass="36841">MTMFSTHDPSVFAFGLLGILQIQKCHCLNIIFMLHAYVYVFVANIFICFHVTIIGNIVSFIVFLAPMPTFYRVCKKKSTEGFQSLPYVVALFSAMLWIYYAMMKKDAFLLITINAFGCVIETIYLALYITFAPKQARLYTLRLLLLLNFGGFGSILLLSHFLAKGSAARLRLLGWVCVVFSVSVFAAPLSIMRLVVRTKSVEFMPFYLSLFLTLNAVMWFFYGLFLKDVYVAVPNVLGFIFGVVQMILYAIYRNYRRVVVEDVNKVPEHTVDVVKLSTNNMTASEEQTNSRNNFDDKNEHEQANDQHEKARESCNQDPLNKC</sequence>
<keyword evidence="3 10" id="KW-0813">Transport</keyword>
<evidence type="ECO:0000256" key="3">
    <source>
        <dbReference type="ARBA" id="ARBA00022448"/>
    </source>
</evidence>
<evidence type="ECO:0000256" key="2">
    <source>
        <dbReference type="ARBA" id="ARBA00007809"/>
    </source>
</evidence>
<dbReference type="Proteomes" id="UP000027120">
    <property type="component" value="Unassembled WGS sequence"/>
</dbReference>
<comment type="function">
    <text evidence="10">Mediates both low-affinity uptake and efflux of sugar across the membrane.</text>
</comment>
<name>A0A067FAQ6_CITSI</name>
<dbReference type="PANTHER" id="PTHR10791">
    <property type="entry name" value="RAG1-ACTIVATING PROTEIN 1"/>
    <property type="match status" value="1"/>
</dbReference>
<evidence type="ECO:0000256" key="1">
    <source>
        <dbReference type="ARBA" id="ARBA00004651"/>
    </source>
</evidence>
<keyword evidence="4" id="KW-1003">Cell membrane</keyword>